<feature type="compositionally biased region" description="Polar residues" evidence="1">
    <location>
        <begin position="143"/>
        <end position="177"/>
    </location>
</feature>
<feature type="region of interest" description="Disordered" evidence="1">
    <location>
        <begin position="1"/>
        <end position="55"/>
    </location>
</feature>
<feature type="region of interest" description="Disordered" evidence="1">
    <location>
        <begin position="95"/>
        <end position="177"/>
    </location>
</feature>
<dbReference type="OrthoDB" id="10501235at2759"/>
<dbReference type="EMBL" id="HF935354">
    <property type="protein sequence ID" value="CCX29796.1"/>
    <property type="molecule type" value="Genomic_DNA"/>
</dbReference>
<sequence>MSTQGYKERDSTYSSDSDTEVNNSHISNDKHHETSPKKQKTSHGNTSNEMGNNMVKLWGSTKIDIPKAIQATVTAPGGPSLVSLSVPDNNTNIQVQVDTDDDTLTPGPDEITGKDCRRDRKGKGKCLDHNNSPDDSTDEQLDRNTPSTIGNSSGPESPNDTISQPLNSPDTYPWSDPSNNTSWDLGIIPRFTPAPMPGWVICTRNSCPVALVPTLRWEQHMAQVHQMVLCSGKHGSEDFRVVDRQGYSFIADAVSRKSVPSSLKLDCGCYVQRPGGCLVAKDPGGRKVLFGHKGTCDPASWRQGLEYEAYSDGEDEGYSRRECKR</sequence>
<feature type="compositionally biased region" description="Polar residues" evidence="1">
    <location>
        <begin position="12"/>
        <end position="26"/>
    </location>
</feature>
<feature type="compositionally biased region" description="Basic and acidic residues" evidence="1">
    <location>
        <begin position="1"/>
        <end position="11"/>
    </location>
</feature>
<feature type="compositionally biased region" description="Polar residues" evidence="1">
    <location>
        <begin position="42"/>
        <end position="51"/>
    </location>
</feature>
<evidence type="ECO:0000313" key="2">
    <source>
        <dbReference type="EMBL" id="CCX29796.1"/>
    </source>
</evidence>
<evidence type="ECO:0000256" key="1">
    <source>
        <dbReference type="SAM" id="MobiDB-lite"/>
    </source>
</evidence>
<gene>
    <name evidence="2" type="ORF">PCON_07122</name>
</gene>
<reference evidence="2 3" key="1">
    <citation type="journal article" date="2013" name="PLoS Genet.">
        <title>The genome and development-dependent transcriptomes of Pyronema confluens: a window into fungal evolution.</title>
        <authorList>
            <person name="Traeger S."/>
            <person name="Altegoer F."/>
            <person name="Freitag M."/>
            <person name="Gabaldon T."/>
            <person name="Kempken F."/>
            <person name="Kumar A."/>
            <person name="Marcet-Houben M."/>
            <person name="Poggeler S."/>
            <person name="Stajich J.E."/>
            <person name="Nowrousian M."/>
        </authorList>
    </citation>
    <scope>NUCLEOTIDE SEQUENCE [LARGE SCALE GENOMIC DNA]</scope>
    <source>
        <strain evidence="3">CBS 100304</strain>
        <tissue evidence="2">Vegetative mycelium</tissue>
    </source>
</reference>
<dbReference type="AlphaFoldDB" id="U4LR95"/>
<proteinExistence type="predicted"/>
<accession>U4LR95</accession>
<organism evidence="2 3">
    <name type="scientific">Pyronema omphalodes (strain CBS 100304)</name>
    <name type="common">Pyronema confluens</name>
    <dbReference type="NCBI Taxonomy" id="1076935"/>
    <lineage>
        <taxon>Eukaryota</taxon>
        <taxon>Fungi</taxon>
        <taxon>Dikarya</taxon>
        <taxon>Ascomycota</taxon>
        <taxon>Pezizomycotina</taxon>
        <taxon>Pezizomycetes</taxon>
        <taxon>Pezizales</taxon>
        <taxon>Pyronemataceae</taxon>
        <taxon>Pyronema</taxon>
    </lineage>
</organism>
<keyword evidence="3" id="KW-1185">Reference proteome</keyword>
<dbReference type="Proteomes" id="UP000018144">
    <property type="component" value="Unassembled WGS sequence"/>
</dbReference>
<name>U4LR95_PYROM</name>
<feature type="compositionally biased region" description="Basic and acidic residues" evidence="1">
    <location>
        <begin position="27"/>
        <end position="36"/>
    </location>
</feature>
<evidence type="ECO:0000313" key="3">
    <source>
        <dbReference type="Proteomes" id="UP000018144"/>
    </source>
</evidence>
<protein>
    <submittedName>
        <fullName evidence="2">Uncharacterized protein</fullName>
    </submittedName>
</protein>